<dbReference type="SUPFAM" id="SSF48452">
    <property type="entry name" value="TPR-like"/>
    <property type="match status" value="1"/>
</dbReference>
<evidence type="ECO:0000313" key="7">
    <source>
        <dbReference type="Proteomes" id="UP001500929"/>
    </source>
</evidence>
<evidence type="ECO:0000256" key="3">
    <source>
        <dbReference type="ARBA" id="ARBA00023163"/>
    </source>
</evidence>
<dbReference type="CDD" id="cd06170">
    <property type="entry name" value="LuxR_C_like"/>
    <property type="match status" value="1"/>
</dbReference>
<evidence type="ECO:0000256" key="2">
    <source>
        <dbReference type="ARBA" id="ARBA00023125"/>
    </source>
</evidence>
<dbReference type="Pfam" id="PF25873">
    <property type="entry name" value="WHD_MalT"/>
    <property type="match status" value="1"/>
</dbReference>
<evidence type="ECO:0000259" key="5">
    <source>
        <dbReference type="PROSITE" id="PS50043"/>
    </source>
</evidence>
<evidence type="ECO:0000256" key="4">
    <source>
        <dbReference type="SAM" id="MobiDB-lite"/>
    </source>
</evidence>
<dbReference type="PANTHER" id="PTHR44688">
    <property type="entry name" value="DNA-BINDING TRANSCRIPTIONAL ACTIVATOR DEVR_DOSR"/>
    <property type="match status" value="1"/>
</dbReference>
<dbReference type="PANTHER" id="PTHR44688:SF16">
    <property type="entry name" value="DNA-BINDING TRANSCRIPTIONAL ACTIVATOR DEVR_DOSR"/>
    <property type="match status" value="1"/>
</dbReference>
<dbReference type="Gene3D" id="1.25.40.10">
    <property type="entry name" value="Tetratricopeptide repeat domain"/>
    <property type="match status" value="1"/>
</dbReference>
<dbReference type="PROSITE" id="PS50043">
    <property type="entry name" value="HTH_LUXR_2"/>
    <property type="match status" value="1"/>
</dbReference>
<comment type="caution">
    <text evidence="6">The sequence shown here is derived from an EMBL/GenBank/DDBJ whole genome shotgun (WGS) entry which is preliminary data.</text>
</comment>
<dbReference type="InterPro" id="IPR016032">
    <property type="entry name" value="Sig_transdc_resp-reg_C-effctor"/>
</dbReference>
<protein>
    <submittedName>
        <fullName evidence="6">LuxR C-terminal-related transcriptional regulator</fullName>
    </submittedName>
</protein>
<reference evidence="6 7" key="1">
    <citation type="journal article" date="2019" name="Int. J. Syst. Evol. Microbiol.">
        <title>The Global Catalogue of Microorganisms (GCM) 10K type strain sequencing project: providing services to taxonomists for standard genome sequencing and annotation.</title>
        <authorList>
            <consortium name="The Broad Institute Genomics Platform"/>
            <consortium name="The Broad Institute Genome Sequencing Center for Infectious Disease"/>
            <person name="Wu L."/>
            <person name="Ma J."/>
        </authorList>
    </citation>
    <scope>NUCLEOTIDE SEQUENCE [LARGE SCALE GENOMIC DNA]</scope>
    <source>
        <strain evidence="6 7">JCM 16117</strain>
    </source>
</reference>
<dbReference type="SMART" id="SM00421">
    <property type="entry name" value="HTH_LUXR"/>
    <property type="match status" value="1"/>
</dbReference>
<keyword evidence="2" id="KW-0238">DNA-binding</keyword>
<keyword evidence="1" id="KW-0805">Transcription regulation</keyword>
<dbReference type="InterPro" id="IPR059106">
    <property type="entry name" value="WHD_MalT"/>
</dbReference>
<name>A0ABN3D975_9MICO</name>
<dbReference type="RefSeq" id="WP_259478489.1">
    <property type="nucleotide sequence ID" value="NZ_BAAAQY010000002.1"/>
</dbReference>
<dbReference type="EMBL" id="BAAAQY010000002">
    <property type="protein sequence ID" value="GAA2224949.1"/>
    <property type="molecule type" value="Genomic_DNA"/>
</dbReference>
<dbReference type="InterPro" id="IPR000792">
    <property type="entry name" value="Tscrpt_reg_LuxR_C"/>
</dbReference>
<feature type="domain" description="HTH luxR-type" evidence="5">
    <location>
        <begin position="852"/>
        <end position="917"/>
    </location>
</feature>
<evidence type="ECO:0000313" key="6">
    <source>
        <dbReference type="EMBL" id="GAA2224949.1"/>
    </source>
</evidence>
<dbReference type="Gene3D" id="1.10.10.10">
    <property type="entry name" value="Winged helix-like DNA-binding domain superfamily/Winged helix DNA-binding domain"/>
    <property type="match status" value="1"/>
</dbReference>
<dbReference type="SUPFAM" id="SSF52540">
    <property type="entry name" value="P-loop containing nucleoside triphosphate hydrolases"/>
    <property type="match status" value="1"/>
</dbReference>
<dbReference type="Proteomes" id="UP001500929">
    <property type="component" value="Unassembled WGS sequence"/>
</dbReference>
<accession>A0ABN3D975</accession>
<feature type="region of interest" description="Disordered" evidence="4">
    <location>
        <begin position="1"/>
        <end position="38"/>
    </location>
</feature>
<dbReference type="Pfam" id="PF00196">
    <property type="entry name" value="GerE"/>
    <property type="match status" value="1"/>
</dbReference>
<dbReference type="SUPFAM" id="SSF46894">
    <property type="entry name" value="C-terminal effector domain of the bipartite response regulators"/>
    <property type="match status" value="1"/>
</dbReference>
<sequence length="921" mass="98065">MVGSERASGRPAHIVAVPSPAAGPQPGESLGGILESGTAHPRLDRLGARIAGAPRLPRLLVDRPRLTSLLDSPSPLVVVQGMGGAGKTVLLADWARRVPPEGGAPQNGAWVPIRRRHPSRQSFWAEVGQGLLDAGIVGAGSPAAELGVALGSSTDPRSTIVRAFAAVDQGVHLVIDNYERVVDTEVHLDLIELLEFDERMRVTLATRSISRLEHDLASLRVDTDVIPAAALRFTEAEIAEFLTLGGASPAAASSSGALVDSIQHTTGGLALPVRAAVTAYLAGGDVIGPASVRLPQALIGYVASTVEGESEGDGFREFLTRIAVPEGVTAELAETLSNDPAVRQHLAVAEARGLGLWSTEEGERVFHLSAVVRAALRDEIAAQAPAHLAELRRRYAIWADEHGRPLTALRAAVEGGDLELASHIVLRDWAVLVESELAATVEVLSVLPLGRIRQQPLLAMMLGIGLTTLGESAMRAIDLFTLAIAASRVRGSRSGSVERFVLLVGESTAYRLTGRFEQAGRSAEQALRLYDELAPADRDELSRNAHVHLGQLGLSMLYWGDGARALEAFSSAYASASHLPQQRARMHPLSLMAGTLAISGDLARAEELVRRLDAAHWPDGWRSGYIGAYYHLARGLLAVQAFDFDEATRQLAAVDGARSSEHRAVFLLLQGQIDLGTGRHRAGSIELELELDATRTPEFARVHADALRGVLAIEFIASGRTAKAESVLAAGSIDAPIICLARALIALLADDASEALRLLNGIKHRPGASQHIGAALSWARAAVFLRLGSEEVAIDIAIETVALVERLGLPFSVLFLPRVDRDALLELASRRGVHEVVDFFASVSERPSFLPDSLERVRLTERESAVLVQLLDTGSAAEIASALFVSVNTVKSQLRSLYRKLNVTSREEALIAAAELGLLAG</sequence>
<evidence type="ECO:0000256" key="1">
    <source>
        <dbReference type="ARBA" id="ARBA00023015"/>
    </source>
</evidence>
<organism evidence="6 7">
    <name type="scientific">Herbiconiux moechotypicola</name>
    <dbReference type="NCBI Taxonomy" id="637393"/>
    <lineage>
        <taxon>Bacteria</taxon>
        <taxon>Bacillati</taxon>
        <taxon>Actinomycetota</taxon>
        <taxon>Actinomycetes</taxon>
        <taxon>Micrococcales</taxon>
        <taxon>Microbacteriaceae</taxon>
        <taxon>Herbiconiux</taxon>
    </lineage>
</organism>
<keyword evidence="7" id="KW-1185">Reference proteome</keyword>
<proteinExistence type="predicted"/>
<dbReference type="InterPro" id="IPR036388">
    <property type="entry name" value="WH-like_DNA-bd_sf"/>
</dbReference>
<dbReference type="Gene3D" id="3.40.50.300">
    <property type="entry name" value="P-loop containing nucleotide triphosphate hydrolases"/>
    <property type="match status" value="1"/>
</dbReference>
<keyword evidence="3" id="KW-0804">Transcription</keyword>
<gene>
    <name evidence="6" type="ORF">GCM10009851_05610</name>
</gene>
<dbReference type="InterPro" id="IPR027417">
    <property type="entry name" value="P-loop_NTPase"/>
</dbReference>
<dbReference type="InterPro" id="IPR011990">
    <property type="entry name" value="TPR-like_helical_dom_sf"/>
</dbReference>